<protein>
    <submittedName>
        <fullName evidence="1">Uncharacterized protein</fullName>
    </submittedName>
</protein>
<keyword evidence="2" id="KW-1185">Reference proteome</keyword>
<accession>A0ACC5Z121</accession>
<organism evidence="1 2">
    <name type="scientific">Pangasius djambal</name>
    <dbReference type="NCBI Taxonomy" id="1691987"/>
    <lineage>
        <taxon>Eukaryota</taxon>
        <taxon>Metazoa</taxon>
        <taxon>Chordata</taxon>
        <taxon>Craniata</taxon>
        <taxon>Vertebrata</taxon>
        <taxon>Euteleostomi</taxon>
        <taxon>Actinopterygii</taxon>
        <taxon>Neopterygii</taxon>
        <taxon>Teleostei</taxon>
        <taxon>Ostariophysi</taxon>
        <taxon>Siluriformes</taxon>
        <taxon>Pangasiidae</taxon>
        <taxon>Pangasius</taxon>
    </lineage>
</organism>
<evidence type="ECO:0000313" key="2">
    <source>
        <dbReference type="Proteomes" id="UP000830395"/>
    </source>
</evidence>
<dbReference type="EMBL" id="CM040989">
    <property type="protein sequence ID" value="MCJ8740981.1"/>
    <property type="molecule type" value="Genomic_DNA"/>
</dbReference>
<proteinExistence type="predicted"/>
<dbReference type="Proteomes" id="UP000830395">
    <property type="component" value="Chromosome 15"/>
</dbReference>
<name>A0ACC5Z121_9TELE</name>
<evidence type="ECO:0000313" key="1">
    <source>
        <dbReference type="EMBL" id="MCJ8740981.1"/>
    </source>
</evidence>
<gene>
    <name evidence="1" type="ORF">PDJAM_G00065380</name>
</gene>
<reference evidence="1" key="1">
    <citation type="submission" date="2020-02" db="EMBL/GenBank/DDBJ databases">
        <title>Genome sequencing of the panga catfish, Pangasius djambal.</title>
        <authorList>
            <person name="Wen M."/>
            <person name="Zahm M."/>
            <person name="Roques C."/>
            <person name="Cabau C."/>
            <person name="Klopp C."/>
            <person name="Donnadieu C."/>
            <person name="Jouanno E."/>
            <person name="Avarre J.-C."/>
            <person name="Campet M."/>
            <person name="Ha T."/>
            <person name="Dugue R."/>
            <person name="Lampietro C."/>
            <person name="Louis A."/>
            <person name="Herpin A."/>
            <person name="Echchiki A."/>
            <person name="Berthelot C."/>
            <person name="Parey E."/>
            <person name="Roest-Crollius H."/>
            <person name="Braasch I."/>
            <person name="Postlethwait J.H."/>
            <person name="Bobe J."/>
            <person name="Montfort J."/>
            <person name="Bouchez O."/>
            <person name="Begum T."/>
            <person name="Schartl M."/>
            <person name="Gustiano R."/>
            <person name="Guiguen Y."/>
        </authorList>
    </citation>
    <scope>NUCLEOTIDE SEQUENCE</scope>
    <source>
        <strain evidence="1">Pdj_M5554</strain>
    </source>
</reference>
<sequence>MHLTEHPHPPVMPVPPSQSGCSIGSDSASSSLSDIYHATESEVGDMDLSGLPEAPVDSDDEYEEDEDLEHASDTLLGRDVVRECLEKEPAERNDDDIELLLEFMHQLPAFANMTMSVRRELCTVMVFDVVEQAGTVILHDKQESTVSGIITKWKQLGTTATQPRSGRPRKITEWGQRMLRRTVRRSHQLSAESIATDLQTLCGLQISSRTVSRELQGMGFHGQAAASKPYITKCNAKCRMQW</sequence>
<comment type="caution">
    <text evidence="1">The sequence shown here is derived from an EMBL/GenBank/DDBJ whole genome shotgun (WGS) entry which is preliminary data.</text>
</comment>